<accession>A0ABQ8TNR5</accession>
<evidence type="ECO:0000313" key="2">
    <source>
        <dbReference type="Proteomes" id="UP001148838"/>
    </source>
</evidence>
<keyword evidence="2" id="KW-1185">Reference proteome</keyword>
<evidence type="ECO:0000313" key="1">
    <source>
        <dbReference type="EMBL" id="KAJ4447953.1"/>
    </source>
</evidence>
<name>A0ABQ8TNR5_PERAM</name>
<dbReference type="Proteomes" id="UP001148838">
    <property type="component" value="Unassembled WGS sequence"/>
</dbReference>
<sequence>MSSRSAANGRAPWGFCDDSNRFLALYEYGVKLFVDHLVVMRKGGYPVAMNQIPNDSSSKTYIEDLLIPSDSQIPQLVAVANGSAPSLKGVGA</sequence>
<reference evidence="1 2" key="1">
    <citation type="journal article" date="2022" name="Allergy">
        <title>Genome assembly and annotation of Periplaneta americana reveal a comprehensive cockroach allergen profile.</title>
        <authorList>
            <person name="Wang L."/>
            <person name="Xiong Q."/>
            <person name="Saelim N."/>
            <person name="Wang L."/>
            <person name="Nong W."/>
            <person name="Wan A.T."/>
            <person name="Shi M."/>
            <person name="Liu X."/>
            <person name="Cao Q."/>
            <person name="Hui J.H.L."/>
            <person name="Sookrung N."/>
            <person name="Leung T.F."/>
            <person name="Tungtrongchitr A."/>
            <person name="Tsui S.K.W."/>
        </authorList>
    </citation>
    <scope>NUCLEOTIDE SEQUENCE [LARGE SCALE GENOMIC DNA]</scope>
    <source>
        <strain evidence="1">PWHHKU_190912</strain>
    </source>
</reference>
<comment type="caution">
    <text evidence="1">The sequence shown here is derived from an EMBL/GenBank/DDBJ whole genome shotgun (WGS) entry which is preliminary data.</text>
</comment>
<organism evidence="1 2">
    <name type="scientific">Periplaneta americana</name>
    <name type="common">American cockroach</name>
    <name type="synonym">Blatta americana</name>
    <dbReference type="NCBI Taxonomy" id="6978"/>
    <lineage>
        <taxon>Eukaryota</taxon>
        <taxon>Metazoa</taxon>
        <taxon>Ecdysozoa</taxon>
        <taxon>Arthropoda</taxon>
        <taxon>Hexapoda</taxon>
        <taxon>Insecta</taxon>
        <taxon>Pterygota</taxon>
        <taxon>Neoptera</taxon>
        <taxon>Polyneoptera</taxon>
        <taxon>Dictyoptera</taxon>
        <taxon>Blattodea</taxon>
        <taxon>Blattoidea</taxon>
        <taxon>Blattidae</taxon>
        <taxon>Blattinae</taxon>
        <taxon>Periplaneta</taxon>
    </lineage>
</organism>
<proteinExistence type="predicted"/>
<gene>
    <name evidence="1" type="ORF">ANN_09963</name>
</gene>
<dbReference type="EMBL" id="JAJSOF020000005">
    <property type="protein sequence ID" value="KAJ4447953.1"/>
    <property type="molecule type" value="Genomic_DNA"/>
</dbReference>
<protein>
    <submittedName>
        <fullName evidence="1">Uncharacterized protein</fullName>
    </submittedName>
</protein>